<organism evidence="2 3">
    <name type="scientific">Agromyces luteolus</name>
    <dbReference type="NCBI Taxonomy" id="88373"/>
    <lineage>
        <taxon>Bacteria</taxon>
        <taxon>Bacillati</taxon>
        <taxon>Actinomycetota</taxon>
        <taxon>Actinomycetes</taxon>
        <taxon>Micrococcales</taxon>
        <taxon>Microbacteriaceae</taxon>
        <taxon>Agromyces</taxon>
    </lineage>
</organism>
<dbReference type="RefSeq" id="WP_155843799.1">
    <property type="nucleotide sequence ID" value="NZ_BAAAIA010000008.1"/>
</dbReference>
<keyword evidence="3" id="KW-1185">Reference proteome</keyword>
<reference evidence="2 3" key="1">
    <citation type="submission" date="2019-11" db="EMBL/GenBank/DDBJ databases">
        <title>Agromyces kandeliae sp. nov., isolated from mangrove soil.</title>
        <authorList>
            <person name="Wang R."/>
        </authorList>
    </citation>
    <scope>NUCLEOTIDE SEQUENCE [LARGE SCALE GENOMIC DNA]</scope>
    <source>
        <strain evidence="2 3">JCM 11431</strain>
    </source>
</reference>
<keyword evidence="2" id="KW-0378">Hydrolase</keyword>
<dbReference type="AlphaFoldDB" id="A0A7C9LET3"/>
<dbReference type="PANTHER" id="PTHR43433:SF5">
    <property type="entry name" value="AB HYDROLASE-1 DOMAIN-CONTAINING PROTEIN"/>
    <property type="match status" value="1"/>
</dbReference>
<evidence type="ECO:0000313" key="3">
    <source>
        <dbReference type="Proteomes" id="UP000480122"/>
    </source>
</evidence>
<dbReference type="PRINTS" id="PR00111">
    <property type="entry name" value="ABHYDROLASE"/>
</dbReference>
<dbReference type="InterPro" id="IPR029058">
    <property type="entry name" value="AB_hydrolase_fold"/>
</dbReference>
<dbReference type="PANTHER" id="PTHR43433">
    <property type="entry name" value="HYDROLASE, ALPHA/BETA FOLD FAMILY PROTEIN"/>
    <property type="match status" value="1"/>
</dbReference>
<accession>A0A7C9LET3</accession>
<dbReference type="InterPro" id="IPR050471">
    <property type="entry name" value="AB_hydrolase"/>
</dbReference>
<dbReference type="OrthoDB" id="9769541at2"/>
<proteinExistence type="predicted"/>
<sequence length="266" mass="27577">MARIRVNGVDLHVEERGRGAPILGIHGTPSSAALWADAAERLAERGRCLTYDRRGFVRSAGAEADAATSLDDHVADAAALLDQADATPAAVVGRSTGGLIALELARRHPEAVSALVLLEPALFTTDAAARAWAAEARDRIAATAAEHPDRAAEAVFRVMLGDEAWTGLPADVRGAFAAANGGVLAELAGDGLDLSARPRRYEAGELEAVRAPTLVVVAESSPEPLHRAAGWIVDRIPGARRSDVAGGHLIDPADPAVLAFLDAHAA</sequence>
<dbReference type="InterPro" id="IPR000073">
    <property type="entry name" value="AB_hydrolase_1"/>
</dbReference>
<dbReference type="SUPFAM" id="SSF53474">
    <property type="entry name" value="alpha/beta-Hydrolases"/>
    <property type="match status" value="1"/>
</dbReference>
<dbReference type="EMBL" id="WODA01000025">
    <property type="protein sequence ID" value="MUN08912.1"/>
    <property type="molecule type" value="Genomic_DNA"/>
</dbReference>
<comment type="caution">
    <text evidence="2">The sequence shown here is derived from an EMBL/GenBank/DDBJ whole genome shotgun (WGS) entry which is preliminary data.</text>
</comment>
<dbReference type="Pfam" id="PF00561">
    <property type="entry name" value="Abhydrolase_1"/>
    <property type="match status" value="1"/>
</dbReference>
<dbReference type="Proteomes" id="UP000480122">
    <property type="component" value="Unassembled WGS sequence"/>
</dbReference>
<dbReference type="Gene3D" id="3.40.50.1820">
    <property type="entry name" value="alpha/beta hydrolase"/>
    <property type="match status" value="1"/>
</dbReference>
<feature type="domain" description="AB hydrolase-1" evidence="1">
    <location>
        <begin position="21"/>
        <end position="222"/>
    </location>
</feature>
<evidence type="ECO:0000259" key="1">
    <source>
        <dbReference type="Pfam" id="PF00561"/>
    </source>
</evidence>
<evidence type="ECO:0000313" key="2">
    <source>
        <dbReference type="EMBL" id="MUN08912.1"/>
    </source>
</evidence>
<gene>
    <name evidence="2" type="ORF">GLX25_17560</name>
</gene>
<dbReference type="GO" id="GO:0016787">
    <property type="term" value="F:hydrolase activity"/>
    <property type="evidence" value="ECO:0007669"/>
    <property type="project" value="UniProtKB-KW"/>
</dbReference>
<name>A0A7C9LET3_9MICO</name>
<protein>
    <submittedName>
        <fullName evidence="2">Alpha/beta fold hydrolase</fullName>
    </submittedName>
</protein>